<dbReference type="HOGENOM" id="CLU_1402355_0_0_1"/>
<evidence type="ECO:0000313" key="1">
    <source>
        <dbReference type="EMBL" id="EAU90221.2"/>
    </source>
</evidence>
<dbReference type="InterPro" id="IPR042081">
    <property type="entry name" value="RNA_2'-PTrans_C"/>
</dbReference>
<dbReference type="GeneID" id="6008162"/>
<protein>
    <submittedName>
        <fullName evidence="1">Uncharacterized protein</fullName>
    </submittedName>
</protein>
<name>A8NA32_COPC7</name>
<dbReference type="OrthoDB" id="419694at2759"/>
<proteinExistence type="predicted"/>
<dbReference type="RefSeq" id="XP_001831688.2">
    <property type="nucleotide sequence ID" value="XM_001831636.2"/>
</dbReference>
<dbReference type="Gene3D" id="3.20.170.30">
    <property type="match status" value="1"/>
</dbReference>
<gene>
    <name evidence="1" type="ORF">CC1G_05759</name>
</gene>
<keyword evidence="2" id="KW-1185">Reference proteome</keyword>
<comment type="caution">
    <text evidence="1">The sequence shown here is derived from an EMBL/GenBank/DDBJ whole genome shotgun (WGS) entry which is preliminary data.</text>
</comment>
<dbReference type="KEGG" id="cci:CC1G_05759"/>
<dbReference type="EMBL" id="AACS02000007">
    <property type="protein sequence ID" value="EAU90221.2"/>
    <property type="molecule type" value="Genomic_DNA"/>
</dbReference>
<dbReference type="InterPro" id="IPR002745">
    <property type="entry name" value="Ptrans_KptA/Tpt1"/>
</dbReference>
<evidence type="ECO:0000313" key="2">
    <source>
        <dbReference type="Proteomes" id="UP000001861"/>
    </source>
</evidence>
<dbReference type="GO" id="GO:0016740">
    <property type="term" value="F:transferase activity"/>
    <property type="evidence" value="ECO:0007669"/>
    <property type="project" value="InterPro"/>
</dbReference>
<dbReference type="InParanoid" id="A8NA32"/>
<dbReference type="STRING" id="240176.A8NA32"/>
<accession>A8NA32</accession>
<sequence length="194" mass="22310">MNHCRWPNRDFQQFKELVEQGGPERFYFTLEPEVHAALERQKLWWIRKTAQKLKKNKDDAITRILDPVYLRHAIYKAPSSEWDHLRTNGIRPVTRKGLIVLSPRQTIEEKTGSIGVFFAGMLKLTNSGGPDRNPVNTSFIYINLDVEKAMRAGVDFYKSRAGNVLSPGNRQGVITPDLFKDVVEVNIDQEELLT</sequence>
<dbReference type="VEuPathDB" id="FungiDB:CC1G_05759"/>
<organism evidence="1 2">
    <name type="scientific">Coprinopsis cinerea (strain Okayama-7 / 130 / ATCC MYA-4618 / FGSC 9003)</name>
    <name type="common">Inky cap fungus</name>
    <name type="synonym">Hormographiella aspergillata</name>
    <dbReference type="NCBI Taxonomy" id="240176"/>
    <lineage>
        <taxon>Eukaryota</taxon>
        <taxon>Fungi</taxon>
        <taxon>Dikarya</taxon>
        <taxon>Basidiomycota</taxon>
        <taxon>Agaricomycotina</taxon>
        <taxon>Agaricomycetes</taxon>
        <taxon>Agaricomycetidae</taxon>
        <taxon>Agaricales</taxon>
        <taxon>Agaricineae</taxon>
        <taxon>Psathyrellaceae</taxon>
        <taxon>Coprinopsis</taxon>
    </lineage>
</organism>
<dbReference type="Pfam" id="PF01885">
    <property type="entry name" value="PTS_2-RNA"/>
    <property type="match status" value="1"/>
</dbReference>
<reference evidence="1 2" key="1">
    <citation type="journal article" date="2010" name="Proc. Natl. Acad. Sci. U.S.A.">
        <title>Insights into evolution of multicellular fungi from the assembled chromosomes of the mushroom Coprinopsis cinerea (Coprinus cinereus).</title>
        <authorList>
            <person name="Stajich J.E."/>
            <person name="Wilke S.K."/>
            <person name="Ahren D."/>
            <person name="Au C.H."/>
            <person name="Birren B.W."/>
            <person name="Borodovsky M."/>
            <person name="Burns C."/>
            <person name="Canback B."/>
            <person name="Casselton L.A."/>
            <person name="Cheng C.K."/>
            <person name="Deng J."/>
            <person name="Dietrich F.S."/>
            <person name="Fargo D.C."/>
            <person name="Farman M.L."/>
            <person name="Gathman A.C."/>
            <person name="Goldberg J."/>
            <person name="Guigo R."/>
            <person name="Hoegger P.J."/>
            <person name="Hooker J.B."/>
            <person name="Huggins A."/>
            <person name="James T.Y."/>
            <person name="Kamada T."/>
            <person name="Kilaru S."/>
            <person name="Kodira C."/>
            <person name="Kues U."/>
            <person name="Kupfer D."/>
            <person name="Kwan H.S."/>
            <person name="Lomsadze A."/>
            <person name="Li W."/>
            <person name="Lilly W.W."/>
            <person name="Ma L.J."/>
            <person name="Mackey A.J."/>
            <person name="Manning G."/>
            <person name="Martin F."/>
            <person name="Muraguchi H."/>
            <person name="Natvig D.O."/>
            <person name="Palmerini H."/>
            <person name="Ramesh M.A."/>
            <person name="Rehmeyer C.J."/>
            <person name="Roe B.A."/>
            <person name="Shenoy N."/>
            <person name="Stanke M."/>
            <person name="Ter-Hovhannisyan V."/>
            <person name="Tunlid A."/>
            <person name="Velagapudi R."/>
            <person name="Vision T.J."/>
            <person name="Zeng Q."/>
            <person name="Zolan M.E."/>
            <person name="Pukkila P.J."/>
        </authorList>
    </citation>
    <scope>NUCLEOTIDE SEQUENCE [LARGE SCALE GENOMIC DNA]</scope>
    <source>
        <strain evidence="2">Okayama-7 / 130 / ATCC MYA-4618 / FGSC 9003</strain>
    </source>
</reference>
<dbReference type="AlphaFoldDB" id="A8NA32"/>
<dbReference type="Proteomes" id="UP000001861">
    <property type="component" value="Unassembled WGS sequence"/>
</dbReference>